<accession>A0A1G1XPF6</accession>
<comment type="similarity">
    <text evidence="1 2">Belongs to the UPF0235 family.</text>
</comment>
<dbReference type="Gene3D" id="3.30.1200.10">
    <property type="entry name" value="YggU-like"/>
    <property type="match status" value="1"/>
</dbReference>
<dbReference type="Proteomes" id="UP000176498">
    <property type="component" value="Unassembled WGS sequence"/>
</dbReference>
<sequence length="75" mass="8369">MAEKILKIKVIPNSKINKIVEKGDNFLKIKLTAPAHEGKANSALLNFLSQEFKIPKSKIKIITGEKSRLKVISII</sequence>
<dbReference type="SMART" id="SM01152">
    <property type="entry name" value="DUF167"/>
    <property type="match status" value="1"/>
</dbReference>
<comment type="caution">
    <text evidence="3">The sequence shown here is derived from an EMBL/GenBank/DDBJ whole genome shotgun (WGS) entry which is preliminary data.</text>
</comment>
<evidence type="ECO:0000256" key="2">
    <source>
        <dbReference type="HAMAP-Rule" id="MF_00634"/>
    </source>
</evidence>
<proteinExistence type="inferred from homology"/>
<dbReference type="GO" id="GO:0005737">
    <property type="term" value="C:cytoplasm"/>
    <property type="evidence" value="ECO:0007669"/>
    <property type="project" value="TreeGrafter"/>
</dbReference>
<dbReference type="AlphaFoldDB" id="A0A1G1XPF6"/>
<evidence type="ECO:0000313" key="4">
    <source>
        <dbReference type="Proteomes" id="UP000176498"/>
    </source>
</evidence>
<evidence type="ECO:0000313" key="3">
    <source>
        <dbReference type="EMBL" id="OGY41470.1"/>
    </source>
</evidence>
<dbReference type="NCBIfam" id="TIGR00251">
    <property type="entry name" value="DUF167 family protein"/>
    <property type="match status" value="1"/>
</dbReference>
<dbReference type="EMBL" id="MHHZ01000018">
    <property type="protein sequence ID" value="OGY41470.1"/>
    <property type="molecule type" value="Genomic_DNA"/>
</dbReference>
<dbReference type="SUPFAM" id="SSF69786">
    <property type="entry name" value="YggU-like"/>
    <property type="match status" value="1"/>
</dbReference>
<gene>
    <name evidence="3" type="ORF">A2Y82_01030</name>
</gene>
<organism evidence="3 4">
    <name type="scientific">Candidatus Buchananbacteria bacterium RBG_13_36_9</name>
    <dbReference type="NCBI Taxonomy" id="1797530"/>
    <lineage>
        <taxon>Bacteria</taxon>
        <taxon>Candidatus Buchananiibacteriota</taxon>
    </lineage>
</organism>
<dbReference type="HAMAP" id="MF_00634">
    <property type="entry name" value="UPF0235"/>
    <property type="match status" value="1"/>
</dbReference>
<dbReference type="Pfam" id="PF02594">
    <property type="entry name" value="DUF167"/>
    <property type="match status" value="1"/>
</dbReference>
<evidence type="ECO:0000256" key="1">
    <source>
        <dbReference type="ARBA" id="ARBA00010364"/>
    </source>
</evidence>
<dbReference type="InterPro" id="IPR003746">
    <property type="entry name" value="DUF167"/>
</dbReference>
<dbReference type="InterPro" id="IPR036591">
    <property type="entry name" value="YggU-like_sf"/>
</dbReference>
<name>A0A1G1XPF6_9BACT</name>
<protein>
    <recommendedName>
        <fullName evidence="2">UPF0235 protein A2Y82_01030</fullName>
    </recommendedName>
</protein>
<dbReference type="PANTHER" id="PTHR13420:SF7">
    <property type="entry name" value="UPF0235 PROTEIN C15ORF40"/>
    <property type="match status" value="1"/>
</dbReference>
<dbReference type="PANTHER" id="PTHR13420">
    <property type="entry name" value="UPF0235 PROTEIN C15ORF40"/>
    <property type="match status" value="1"/>
</dbReference>
<reference evidence="3 4" key="1">
    <citation type="journal article" date="2016" name="Nat. Commun.">
        <title>Thousands of microbial genomes shed light on interconnected biogeochemical processes in an aquifer system.</title>
        <authorList>
            <person name="Anantharaman K."/>
            <person name="Brown C.T."/>
            <person name="Hug L.A."/>
            <person name="Sharon I."/>
            <person name="Castelle C.J."/>
            <person name="Probst A.J."/>
            <person name="Thomas B.C."/>
            <person name="Singh A."/>
            <person name="Wilkins M.J."/>
            <person name="Karaoz U."/>
            <person name="Brodie E.L."/>
            <person name="Williams K.H."/>
            <person name="Hubbard S.S."/>
            <person name="Banfield J.F."/>
        </authorList>
    </citation>
    <scope>NUCLEOTIDE SEQUENCE [LARGE SCALE GENOMIC DNA]</scope>
</reference>